<dbReference type="RefSeq" id="XP_024333470.1">
    <property type="nucleotide sequence ID" value="XM_024477999.1"/>
</dbReference>
<proteinExistence type="predicted"/>
<name>A0A1X6MKA0_9APHY</name>
<keyword evidence="1" id="KW-0732">Signal</keyword>
<reference evidence="2 3" key="1">
    <citation type="submission" date="2017-04" db="EMBL/GenBank/DDBJ databases">
        <title>Genome Sequence of the Model Brown-Rot Fungus Postia placenta SB12.</title>
        <authorList>
            <consortium name="DOE Joint Genome Institute"/>
            <person name="Gaskell J."/>
            <person name="Kersten P."/>
            <person name="Larrondo L.F."/>
            <person name="Canessa P."/>
            <person name="Martinez D."/>
            <person name="Hibbett D."/>
            <person name="Schmoll M."/>
            <person name="Kubicek C.P."/>
            <person name="Martinez A.T."/>
            <person name="Yadav J."/>
            <person name="Master E."/>
            <person name="Magnuson J.K."/>
            <person name="James T."/>
            <person name="Yaver D."/>
            <person name="Berka R."/>
            <person name="Labutti K."/>
            <person name="Lipzen A."/>
            <person name="Aerts A."/>
            <person name="Barry K."/>
            <person name="Henrissat B."/>
            <person name="Blanchette R."/>
            <person name="Grigoriev I."/>
            <person name="Cullen D."/>
        </authorList>
    </citation>
    <scope>NUCLEOTIDE SEQUENCE [LARGE SCALE GENOMIC DNA]</scope>
    <source>
        <strain evidence="2 3">MAD-698-R-SB12</strain>
    </source>
</reference>
<gene>
    <name evidence="2" type="ORF">POSPLADRAFT_1041918</name>
</gene>
<evidence type="ECO:0000313" key="3">
    <source>
        <dbReference type="Proteomes" id="UP000194127"/>
    </source>
</evidence>
<dbReference type="GeneID" id="36322949"/>
<evidence type="ECO:0000313" key="2">
    <source>
        <dbReference type="EMBL" id="OSX56676.1"/>
    </source>
</evidence>
<feature type="signal peptide" evidence="1">
    <location>
        <begin position="1"/>
        <end position="22"/>
    </location>
</feature>
<protein>
    <recommendedName>
        <fullName evidence="4">Extracellular membrane protein CFEM domain-containing protein</fullName>
    </recommendedName>
</protein>
<evidence type="ECO:0000256" key="1">
    <source>
        <dbReference type="SAM" id="SignalP"/>
    </source>
</evidence>
<dbReference type="AlphaFoldDB" id="A0A1X6MKA0"/>
<sequence length="179" mass="19205">MYLLILAVYLLTTLQLVQLVQCRPSANAAVELSKCGESDTPQVLADQCVAVCRPVHDARDCNLTAACTCTVAPPAAVQACLQCLLDANTGYYPHEVAFMVPSSLSAYSELCGTAPISREATVNLSHSSADTNSTAVLKREVSDTHCIYGLPQVTVSSSASFIASQKRLWPLYCIIFLMI</sequence>
<dbReference type="Proteomes" id="UP000194127">
    <property type="component" value="Unassembled WGS sequence"/>
</dbReference>
<dbReference type="OrthoDB" id="2802088at2759"/>
<organism evidence="2 3">
    <name type="scientific">Postia placenta MAD-698-R-SB12</name>
    <dbReference type="NCBI Taxonomy" id="670580"/>
    <lineage>
        <taxon>Eukaryota</taxon>
        <taxon>Fungi</taxon>
        <taxon>Dikarya</taxon>
        <taxon>Basidiomycota</taxon>
        <taxon>Agaricomycotina</taxon>
        <taxon>Agaricomycetes</taxon>
        <taxon>Polyporales</taxon>
        <taxon>Adustoporiaceae</taxon>
        <taxon>Rhodonia</taxon>
    </lineage>
</organism>
<evidence type="ECO:0008006" key="4">
    <source>
        <dbReference type="Google" id="ProtNLM"/>
    </source>
</evidence>
<accession>A0A1X6MKA0</accession>
<keyword evidence="3" id="KW-1185">Reference proteome</keyword>
<dbReference type="EMBL" id="KZ110612">
    <property type="protein sequence ID" value="OSX56676.1"/>
    <property type="molecule type" value="Genomic_DNA"/>
</dbReference>
<feature type="chain" id="PRO_5012032929" description="Extracellular membrane protein CFEM domain-containing protein" evidence="1">
    <location>
        <begin position="23"/>
        <end position="179"/>
    </location>
</feature>